<dbReference type="EMBL" id="JABXBU010000015">
    <property type="protein sequence ID" value="KAF8786544.1"/>
    <property type="molecule type" value="Genomic_DNA"/>
</dbReference>
<reference evidence="1" key="2">
    <citation type="submission" date="2020-06" db="EMBL/GenBank/DDBJ databases">
        <authorList>
            <person name="Sheffer M."/>
        </authorList>
    </citation>
    <scope>NUCLEOTIDE SEQUENCE</scope>
</reference>
<accession>A0A8T0F5R6</accession>
<keyword evidence="2" id="KW-1185">Reference proteome</keyword>
<sequence length="207" mass="24061">MYINLRSAREIELRTSKHYKYNTSRSILSTNATTHGHSARFREIPKYGGSFLIINNCEIRGVKSPCYNGDFVLHLHLNDEEVEEFKASPKQCWQSEDPVQCKKRFDEEFKRKVSVRMKSRITISELTLEMYKATISSLMHVINCFSKHASLPGVQCKKDFKQNCSWLRIPELLDKGDVPHAYQHVLNDNTTAYRDVPHESEDITFDS</sequence>
<gene>
    <name evidence="1" type="ORF">HNY73_008242</name>
</gene>
<protein>
    <submittedName>
        <fullName evidence="1">Uncharacterized protein</fullName>
    </submittedName>
</protein>
<comment type="caution">
    <text evidence="1">The sequence shown here is derived from an EMBL/GenBank/DDBJ whole genome shotgun (WGS) entry which is preliminary data.</text>
</comment>
<dbReference type="AlphaFoldDB" id="A0A8T0F5R6"/>
<organism evidence="1 2">
    <name type="scientific">Argiope bruennichi</name>
    <name type="common">Wasp spider</name>
    <name type="synonym">Aranea bruennichi</name>
    <dbReference type="NCBI Taxonomy" id="94029"/>
    <lineage>
        <taxon>Eukaryota</taxon>
        <taxon>Metazoa</taxon>
        <taxon>Ecdysozoa</taxon>
        <taxon>Arthropoda</taxon>
        <taxon>Chelicerata</taxon>
        <taxon>Arachnida</taxon>
        <taxon>Araneae</taxon>
        <taxon>Araneomorphae</taxon>
        <taxon>Entelegynae</taxon>
        <taxon>Araneoidea</taxon>
        <taxon>Araneidae</taxon>
        <taxon>Argiope</taxon>
    </lineage>
</organism>
<proteinExistence type="predicted"/>
<reference evidence="1" key="1">
    <citation type="journal article" date="2020" name="bioRxiv">
        <title>Chromosome-level reference genome of the European wasp spider Argiope bruennichi: a resource for studies on range expansion and evolutionary adaptation.</title>
        <authorList>
            <person name="Sheffer M.M."/>
            <person name="Hoppe A."/>
            <person name="Krehenwinkel H."/>
            <person name="Uhl G."/>
            <person name="Kuss A.W."/>
            <person name="Jensen L."/>
            <person name="Jensen C."/>
            <person name="Gillespie R.G."/>
            <person name="Hoff K.J."/>
            <person name="Prost S."/>
        </authorList>
    </citation>
    <scope>NUCLEOTIDE SEQUENCE</scope>
</reference>
<evidence type="ECO:0000313" key="1">
    <source>
        <dbReference type="EMBL" id="KAF8786544.1"/>
    </source>
</evidence>
<evidence type="ECO:0000313" key="2">
    <source>
        <dbReference type="Proteomes" id="UP000807504"/>
    </source>
</evidence>
<name>A0A8T0F5R6_ARGBR</name>
<dbReference type="Proteomes" id="UP000807504">
    <property type="component" value="Unassembled WGS sequence"/>
</dbReference>